<proteinExistence type="inferred from homology"/>
<comment type="similarity">
    <text evidence="1">Belongs to the RutC family.</text>
</comment>
<dbReference type="AlphaFoldDB" id="W4LAD1"/>
<dbReference type="Gene3D" id="3.30.1330.40">
    <property type="entry name" value="RutC-like"/>
    <property type="match status" value="1"/>
</dbReference>
<dbReference type="GO" id="GO:0019239">
    <property type="term" value="F:deaminase activity"/>
    <property type="evidence" value="ECO:0007669"/>
    <property type="project" value="TreeGrafter"/>
</dbReference>
<name>W4LAD1_ENTF1</name>
<dbReference type="InterPro" id="IPR035959">
    <property type="entry name" value="RutC-like_sf"/>
</dbReference>
<organism evidence="2 3">
    <name type="scientific">Entotheonella factor</name>
    <dbReference type="NCBI Taxonomy" id="1429438"/>
    <lineage>
        <taxon>Bacteria</taxon>
        <taxon>Pseudomonadati</taxon>
        <taxon>Nitrospinota/Tectimicrobiota group</taxon>
        <taxon>Candidatus Tectimicrobiota</taxon>
        <taxon>Candidatus Entotheonellia</taxon>
        <taxon>Candidatus Entotheonellales</taxon>
        <taxon>Candidatus Entotheonellaceae</taxon>
        <taxon>Candidatus Entotheonella</taxon>
    </lineage>
</organism>
<gene>
    <name evidence="2" type="ORF">ETSY1_32605</name>
</gene>
<dbReference type="Proteomes" id="UP000019141">
    <property type="component" value="Unassembled WGS sequence"/>
</dbReference>
<dbReference type="HOGENOM" id="CLU_100715_4_2_7"/>
<dbReference type="SUPFAM" id="SSF55298">
    <property type="entry name" value="YjgF-like"/>
    <property type="match status" value="1"/>
</dbReference>
<dbReference type="PANTHER" id="PTHR11803:SF58">
    <property type="entry name" value="PROTEIN HMF1-RELATED"/>
    <property type="match status" value="1"/>
</dbReference>
<reference evidence="2 3" key="1">
    <citation type="journal article" date="2014" name="Nature">
        <title>An environmental bacterial taxon with a large and distinct metabolic repertoire.</title>
        <authorList>
            <person name="Wilson M.C."/>
            <person name="Mori T."/>
            <person name="Ruckert C."/>
            <person name="Uria A.R."/>
            <person name="Helf M.J."/>
            <person name="Takada K."/>
            <person name="Gernert C."/>
            <person name="Steffens U.A."/>
            <person name="Heycke N."/>
            <person name="Schmitt S."/>
            <person name="Rinke C."/>
            <person name="Helfrich E.J."/>
            <person name="Brachmann A.O."/>
            <person name="Gurgui C."/>
            <person name="Wakimoto T."/>
            <person name="Kracht M."/>
            <person name="Crusemann M."/>
            <person name="Hentschel U."/>
            <person name="Abe I."/>
            <person name="Matsunaga S."/>
            <person name="Kalinowski J."/>
            <person name="Takeyama H."/>
            <person name="Piel J."/>
        </authorList>
    </citation>
    <scope>NUCLEOTIDE SEQUENCE [LARGE SCALE GENOMIC DNA]</scope>
    <source>
        <strain evidence="3">TSY1</strain>
    </source>
</reference>
<evidence type="ECO:0000256" key="1">
    <source>
        <dbReference type="ARBA" id="ARBA00010552"/>
    </source>
</evidence>
<keyword evidence="3" id="KW-1185">Reference proteome</keyword>
<evidence type="ECO:0000313" key="2">
    <source>
        <dbReference type="EMBL" id="ETW94962.1"/>
    </source>
</evidence>
<dbReference type="GO" id="GO:0005829">
    <property type="term" value="C:cytosol"/>
    <property type="evidence" value="ECO:0007669"/>
    <property type="project" value="TreeGrafter"/>
</dbReference>
<dbReference type="PANTHER" id="PTHR11803">
    <property type="entry name" value="2-IMINOBUTANOATE/2-IMINOPROPANOATE DEAMINASE RIDA"/>
    <property type="match status" value="1"/>
</dbReference>
<sequence>MASDIHIFNPDTLAPPLGQYHHVTRVKASEFLFIAGMLSVDPEGNLIGESDFESQCRQVFANIEAALRANDASFANVVQFTTYLVDSQYIPAFMAFRTREFPRFFPNGKYPPNTLLMVDRLVQEAFLIEVQTVAAI</sequence>
<dbReference type="EMBL" id="AZHW01000978">
    <property type="protein sequence ID" value="ETW94962.1"/>
    <property type="molecule type" value="Genomic_DNA"/>
</dbReference>
<dbReference type="InterPro" id="IPR006175">
    <property type="entry name" value="YjgF/YER057c/UK114"/>
</dbReference>
<dbReference type="CDD" id="cd00448">
    <property type="entry name" value="YjgF_YER057c_UK114_family"/>
    <property type="match status" value="1"/>
</dbReference>
<comment type="caution">
    <text evidence="2">The sequence shown here is derived from an EMBL/GenBank/DDBJ whole genome shotgun (WGS) entry which is preliminary data.</text>
</comment>
<accession>W4LAD1</accession>
<dbReference type="Pfam" id="PF01042">
    <property type="entry name" value="Ribonuc_L-PSP"/>
    <property type="match status" value="1"/>
</dbReference>
<protein>
    <submittedName>
        <fullName evidence="2">Uncharacterized protein</fullName>
    </submittedName>
</protein>
<evidence type="ECO:0000313" key="3">
    <source>
        <dbReference type="Proteomes" id="UP000019141"/>
    </source>
</evidence>